<proteinExistence type="predicted"/>
<name>A0A1G7HB12_9PROT</name>
<dbReference type="InterPro" id="IPR029063">
    <property type="entry name" value="SAM-dependent_MTases_sf"/>
</dbReference>
<dbReference type="PIRSF" id="PIRSF000410">
    <property type="entry name" value="CheR"/>
    <property type="match status" value="1"/>
</dbReference>
<dbReference type="InterPro" id="IPR022641">
    <property type="entry name" value="CheR_N"/>
</dbReference>
<evidence type="ECO:0000313" key="8">
    <source>
        <dbReference type="EMBL" id="SDE97484.1"/>
    </source>
</evidence>
<feature type="binding site" evidence="6">
    <location>
        <position position="83"/>
    </location>
    <ligand>
        <name>S-adenosyl-L-methionine</name>
        <dbReference type="ChEBI" id="CHEBI:59789"/>
    </ligand>
</feature>
<dbReference type="SUPFAM" id="SSF47757">
    <property type="entry name" value="Chemotaxis receptor methyltransferase CheR, N-terminal domain"/>
    <property type="match status" value="1"/>
</dbReference>
<dbReference type="Pfam" id="PF01739">
    <property type="entry name" value="CheR"/>
    <property type="match status" value="1"/>
</dbReference>
<dbReference type="PROSITE" id="PS50123">
    <property type="entry name" value="CHER"/>
    <property type="match status" value="1"/>
</dbReference>
<dbReference type="InterPro" id="IPR036804">
    <property type="entry name" value="CheR_N_sf"/>
</dbReference>
<reference evidence="8 9" key="1">
    <citation type="submission" date="2016-10" db="EMBL/GenBank/DDBJ databases">
        <authorList>
            <person name="de Groot N.N."/>
        </authorList>
    </citation>
    <scope>NUCLEOTIDE SEQUENCE [LARGE SCALE GENOMIC DNA]</scope>
    <source>
        <strain evidence="8 9">ATCC 700224</strain>
    </source>
</reference>
<dbReference type="GO" id="GO:0008983">
    <property type="term" value="F:protein-glutamate O-methyltransferase activity"/>
    <property type="evidence" value="ECO:0007669"/>
    <property type="project" value="UniProtKB-EC"/>
</dbReference>
<dbReference type="EC" id="2.1.1.80" evidence="5"/>
<dbReference type="Proteomes" id="UP000199412">
    <property type="component" value="Unassembled WGS sequence"/>
</dbReference>
<dbReference type="Gene3D" id="3.40.50.150">
    <property type="entry name" value="Vaccinia Virus protein VP39"/>
    <property type="match status" value="1"/>
</dbReference>
<dbReference type="CDD" id="cd02440">
    <property type="entry name" value="AdoMet_MTases"/>
    <property type="match status" value="1"/>
</dbReference>
<comment type="function">
    <text evidence="5">Methylation of the membrane-bound methyl-accepting chemotaxis proteins (MCP) to form gamma-glutamyl methyl ester residues in MCP.</text>
</comment>
<feature type="binding site" evidence="6">
    <location>
        <position position="85"/>
    </location>
    <ligand>
        <name>S-adenosyl-L-methionine</name>
        <dbReference type="ChEBI" id="CHEBI:59789"/>
    </ligand>
</feature>
<dbReference type="RefSeq" id="WP_092787937.1">
    <property type="nucleotide sequence ID" value="NZ_FNAP01000019.1"/>
</dbReference>
<evidence type="ECO:0000256" key="5">
    <source>
        <dbReference type="PIRNR" id="PIRNR000410"/>
    </source>
</evidence>
<keyword evidence="4 5" id="KW-0949">S-adenosyl-L-methionine</keyword>
<evidence type="ECO:0000256" key="1">
    <source>
        <dbReference type="ARBA" id="ARBA00001541"/>
    </source>
</evidence>
<feature type="binding site" evidence="6">
    <location>
        <position position="89"/>
    </location>
    <ligand>
        <name>S-adenosyl-L-methionine</name>
        <dbReference type="ChEBI" id="CHEBI:59789"/>
    </ligand>
</feature>
<dbReference type="STRING" id="69960.SAMN05421720_11923"/>
<evidence type="ECO:0000256" key="2">
    <source>
        <dbReference type="ARBA" id="ARBA00022603"/>
    </source>
</evidence>
<evidence type="ECO:0000256" key="3">
    <source>
        <dbReference type="ARBA" id="ARBA00022679"/>
    </source>
</evidence>
<dbReference type="InterPro" id="IPR026024">
    <property type="entry name" value="Chemotaxis_MeTrfase_CheR"/>
</dbReference>
<dbReference type="EMBL" id="FNAP01000019">
    <property type="protein sequence ID" value="SDE97484.1"/>
    <property type="molecule type" value="Genomic_DNA"/>
</dbReference>
<evidence type="ECO:0000313" key="9">
    <source>
        <dbReference type="Proteomes" id="UP000199412"/>
    </source>
</evidence>
<gene>
    <name evidence="8" type="ORF">SAMN05421720_11923</name>
</gene>
<evidence type="ECO:0000256" key="4">
    <source>
        <dbReference type="ARBA" id="ARBA00022691"/>
    </source>
</evidence>
<keyword evidence="3 5" id="KW-0808">Transferase</keyword>
<protein>
    <recommendedName>
        <fullName evidence="5">Chemotaxis protein methyltransferase</fullName>
        <ecNumber evidence="5">2.1.1.80</ecNumber>
    </recommendedName>
</protein>
<evidence type="ECO:0000259" key="7">
    <source>
        <dbReference type="PROSITE" id="PS50123"/>
    </source>
</evidence>
<dbReference type="GO" id="GO:0032259">
    <property type="term" value="P:methylation"/>
    <property type="evidence" value="ECO:0007669"/>
    <property type="project" value="UniProtKB-KW"/>
</dbReference>
<dbReference type="PANTHER" id="PTHR24422:SF10">
    <property type="entry name" value="CHEMOTAXIS PROTEIN METHYLTRANSFERASE 2"/>
    <property type="match status" value="1"/>
</dbReference>
<dbReference type="SUPFAM" id="SSF53335">
    <property type="entry name" value="S-adenosyl-L-methionine-dependent methyltransferases"/>
    <property type="match status" value="1"/>
</dbReference>
<dbReference type="SMART" id="SM00138">
    <property type="entry name" value="MeTrc"/>
    <property type="match status" value="1"/>
</dbReference>
<feature type="binding site" evidence="6">
    <location>
        <begin position="227"/>
        <end position="228"/>
    </location>
    <ligand>
        <name>S-adenosyl-L-methionine</name>
        <dbReference type="ChEBI" id="CHEBI:59789"/>
    </ligand>
</feature>
<dbReference type="InterPro" id="IPR022642">
    <property type="entry name" value="CheR_C"/>
</dbReference>
<dbReference type="Gene3D" id="1.10.155.10">
    <property type="entry name" value="Chemotaxis receptor methyltransferase CheR, N-terminal domain"/>
    <property type="match status" value="1"/>
</dbReference>
<feature type="binding site" evidence="6">
    <location>
        <position position="153"/>
    </location>
    <ligand>
        <name>S-adenosyl-L-methionine</name>
        <dbReference type="ChEBI" id="CHEBI:59789"/>
    </ligand>
</feature>
<comment type="catalytic activity">
    <reaction evidence="1 5">
        <text>L-glutamyl-[protein] + S-adenosyl-L-methionine = [protein]-L-glutamate 5-O-methyl ester + S-adenosyl-L-homocysteine</text>
        <dbReference type="Rhea" id="RHEA:24452"/>
        <dbReference type="Rhea" id="RHEA-COMP:10208"/>
        <dbReference type="Rhea" id="RHEA-COMP:10311"/>
        <dbReference type="ChEBI" id="CHEBI:29973"/>
        <dbReference type="ChEBI" id="CHEBI:57856"/>
        <dbReference type="ChEBI" id="CHEBI:59789"/>
        <dbReference type="ChEBI" id="CHEBI:82795"/>
        <dbReference type="EC" id="2.1.1.80"/>
    </reaction>
</comment>
<accession>A0A1G7HB12</accession>
<feature type="domain" description="CheR-type methyltransferase" evidence="7">
    <location>
        <begin position="6"/>
        <end position="275"/>
    </location>
</feature>
<dbReference type="InterPro" id="IPR000780">
    <property type="entry name" value="CheR_MeTrfase"/>
</dbReference>
<dbReference type="PANTHER" id="PTHR24422">
    <property type="entry name" value="CHEMOTAXIS PROTEIN METHYLTRANSFERASE"/>
    <property type="match status" value="1"/>
</dbReference>
<dbReference type="OrthoDB" id="9816309at2"/>
<sequence>MDHDARPTADIHLSDVDFERFQEFFYRKTGIQFGENKRYFVDRRVAQRMHETGSTTFRSYLTFVKFEVGQHEFQRLVDIMTVNETYFYREAFQFDCMVQDVLGECLVNRRGHGPLRIWSMPCSTGEEIYSIALYLLERWPKLREIDVELVGADINETALLQARRGLYGPRAVQNLPASILNRYFTPKDGETLEIKQDIRDAVDFVLCNICDKFIPPTLSNFDIVFCRNMLIYFDTLSQKRAVENIFSALRPGGFLFLGHSESMSRVSSVFTVRTFADSLAYQRPLS</sequence>
<evidence type="ECO:0000256" key="6">
    <source>
        <dbReference type="PIRSR" id="PIRSR000410-1"/>
    </source>
</evidence>
<keyword evidence="9" id="KW-1185">Reference proteome</keyword>
<organism evidence="8 9">
    <name type="scientific">Rhodospira trueperi</name>
    <dbReference type="NCBI Taxonomy" id="69960"/>
    <lineage>
        <taxon>Bacteria</taxon>
        <taxon>Pseudomonadati</taxon>
        <taxon>Pseudomonadota</taxon>
        <taxon>Alphaproteobacteria</taxon>
        <taxon>Rhodospirillales</taxon>
        <taxon>Rhodospirillaceae</taxon>
        <taxon>Rhodospira</taxon>
    </lineage>
</organism>
<dbReference type="PRINTS" id="PR00996">
    <property type="entry name" value="CHERMTFRASE"/>
</dbReference>
<keyword evidence="2 5" id="KW-0489">Methyltransferase</keyword>
<dbReference type="AlphaFoldDB" id="A0A1G7HB12"/>
<dbReference type="InterPro" id="IPR050903">
    <property type="entry name" value="Bact_Chemotaxis_MeTrfase"/>
</dbReference>
<feature type="binding site" evidence="6">
    <location>
        <position position="127"/>
    </location>
    <ligand>
        <name>S-adenosyl-L-methionine</name>
        <dbReference type="ChEBI" id="CHEBI:59789"/>
    </ligand>
</feature>
<dbReference type="Pfam" id="PF03705">
    <property type="entry name" value="CheR_N"/>
    <property type="match status" value="1"/>
</dbReference>